<sequence>MSIFTRIVLLSSIFLLAACQSHSPSYKFAGNSDYQSKDSAEKEYVLQQSKNYSGLIEVYKARLKNSEDRSTRFKLAEYYYQVNDYNSSVHYLSPLLQNAPDEHVYLLQAKNLAAQRQYKSAINFINMAINKNPKSGESYNTKGIIMAENGQLVEATRAFESARNLYVKDEIINNNLAMVEIFSQRYESAVRYLLPLYLRGYKEQNLTHNLVFALLKSGDYRYAKEIIEMENMAPYPDTLVEALADVTVQPYSPSASNDKVVAINSAKTTSASFVPATPTLINTGPTSKKQ</sequence>
<dbReference type="InterPro" id="IPR021183">
    <property type="entry name" value="NatA_aux_su"/>
</dbReference>
<dbReference type="InterPro" id="IPR011990">
    <property type="entry name" value="TPR-like_helical_dom_sf"/>
</dbReference>
<dbReference type="EMBL" id="CWJI01000018">
    <property type="protein sequence ID" value="CRY56905.1"/>
    <property type="molecule type" value="Genomic_DNA"/>
</dbReference>
<evidence type="ECO:0000256" key="1">
    <source>
        <dbReference type="SAM" id="SignalP"/>
    </source>
</evidence>
<protein>
    <submittedName>
        <fullName evidence="2">Flp pilus assembly protein TadD, contains TPRrepeat</fullName>
    </submittedName>
</protein>
<proteinExistence type="predicted"/>
<accession>A0A0H5M0Q7</accession>
<dbReference type="RefSeq" id="WP_053010332.1">
    <property type="nucleotide sequence ID" value="NZ_CWJI01000018.1"/>
</dbReference>
<dbReference type="Proteomes" id="UP000043316">
    <property type="component" value="Unassembled WGS sequence"/>
</dbReference>
<evidence type="ECO:0000313" key="3">
    <source>
        <dbReference type="Proteomes" id="UP000043316"/>
    </source>
</evidence>
<evidence type="ECO:0000313" key="2">
    <source>
        <dbReference type="EMBL" id="CRY56905.1"/>
    </source>
</evidence>
<dbReference type="Pfam" id="PF12569">
    <property type="entry name" value="NatA_aux_su"/>
    <property type="match status" value="1"/>
</dbReference>
<reference evidence="3" key="1">
    <citation type="submission" date="2015-03" db="EMBL/GenBank/DDBJ databases">
        <authorList>
            <consortium name="Pathogen Informatics"/>
        </authorList>
    </citation>
    <scope>NUCLEOTIDE SEQUENCE [LARGE SCALE GENOMIC DNA]</scope>
    <source>
        <strain evidence="3">R148</strain>
    </source>
</reference>
<feature type="signal peptide" evidence="1">
    <location>
        <begin position="1"/>
        <end position="17"/>
    </location>
</feature>
<dbReference type="Gene3D" id="1.25.40.10">
    <property type="entry name" value="Tetratricopeptide repeat domain"/>
    <property type="match status" value="1"/>
</dbReference>
<organism evidence="2 3">
    <name type="scientific">Yersinia intermedia</name>
    <dbReference type="NCBI Taxonomy" id="631"/>
    <lineage>
        <taxon>Bacteria</taxon>
        <taxon>Pseudomonadati</taxon>
        <taxon>Pseudomonadota</taxon>
        <taxon>Gammaproteobacteria</taxon>
        <taxon>Enterobacterales</taxon>
        <taxon>Yersiniaceae</taxon>
        <taxon>Yersinia</taxon>
    </lineage>
</organism>
<dbReference type="PROSITE" id="PS51257">
    <property type="entry name" value="PROKAR_LIPOPROTEIN"/>
    <property type="match status" value="1"/>
</dbReference>
<feature type="chain" id="PRO_5005221320" evidence="1">
    <location>
        <begin position="18"/>
        <end position="290"/>
    </location>
</feature>
<keyword evidence="1" id="KW-0732">Signal</keyword>
<dbReference type="SUPFAM" id="SSF48452">
    <property type="entry name" value="TPR-like"/>
    <property type="match status" value="1"/>
</dbReference>
<dbReference type="AlphaFoldDB" id="A0A0H5M0Q7"/>
<gene>
    <name evidence="2" type="ORF">ERS008476_03952</name>
</gene>
<name>A0A0H5M0Q7_YERIN</name>